<sequence length="154" mass="16798">MAKTPDPVAKKIGSQIWLANNFLGDARLLHASGSRNAVNQLFYAVEAALIAVMTAEGIHIGRQHQHQLGAILDDLPDDNPLKPGFREVEVLTAYATTYRYATPGGNIPRAPDPDDVDRWQETASRLVETITRHFGVTVTPDAFNAIADVTSPPR</sequence>
<comment type="caution">
    <text evidence="2">The sequence shown here is derived from an EMBL/GenBank/DDBJ whole genome shotgun (WGS) entry which is preliminary data.</text>
</comment>
<gene>
    <name evidence="2" type="ORF">GLUCOINTEAF2_0203816</name>
</gene>
<dbReference type="Pfam" id="PF05168">
    <property type="entry name" value="HEPN"/>
    <property type="match status" value="1"/>
</dbReference>
<dbReference type="Gene3D" id="1.20.120.330">
    <property type="entry name" value="Nucleotidyltransferases domain 2"/>
    <property type="match status" value="1"/>
</dbReference>
<proteinExistence type="predicted"/>
<dbReference type="RefSeq" id="WP_158003646.1">
    <property type="nucleotide sequence ID" value="NZ_JUFX02000031.1"/>
</dbReference>
<organism evidence="2 3">
    <name type="scientific">Komagataeibacter intermedius AF2</name>
    <dbReference type="NCBI Taxonomy" id="1458464"/>
    <lineage>
        <taxon>Bacteria</taxon>
        <taxon>Pseudomonadati</taxon>
        <taxon>Pseudomonadota</taxon>
        <taxon>Alphaproteobacteria</taxon>
        <taxon>Acetobacterales</taxon>
        <taxon>Acetobacteraceae</taxon>
        <taxon>Komagataeibacter</taxon>
    </lineage>
</organism>
<dbReference type="EMBL" id="JUFX02000031">
    <property type="protein sequence ID" value="KPH88485.1"/>
    <property type="molecule type" value="Genomic_DNA"/>
</dbReference>
<protein>
    <recommendedName>
        <fullName evidence="1">HEPN domain-containing protein</fullName>
    </recommendedName>
</protein>
<dbReference type="InterPro" id="IPR007842">
    <property type="entry name" value="HEPN_dom"/>
</dbReference>
<evidence type="ECO:0000259" key="1">
    <source>
        <dbReference type="Pfam" id="PF05168"/>
    </source>
</evidence>
<evidence type="ECO:0000313" key="2">
    <source>
        <dbReference type="EMBL" id="KPH88485.1"/>
    </source>
</evidence>
<accession>A0A0N1FE38</accession>
<reference evidence="2 3" key="1">
    <citation type="submission" date="2015-07" db="EMBL/GenBank/DDBJ databases">
        <title>Draft Genome Sequence of Komagataeibacter intermedius Strain AF2, Isolated from Kombucha Tea.</title>
        <authorList>
            <person name="Santos R.A."/>
            <person name="Berretta A.A."/>
            <person name="Barud H.S."/>
            <person name="Ribeiro S.J."/>
            <person name="Gonzalez-Garcia L.N."/>
            <person name="Zucchi T.D."/>
            <person name="Goldman G.H."/>
            <person name="Riano-Pachon D.M."/>
        </authorList>
    </citation>
    <scope>NUCLEOTIDE SEQUENCE [LARGE SCALE GENOMIC DNA]</scope>
    <source>
        <strain evidence="2 3">AF2</strain>
    </source>
</reference>
<dbReference type="Proteomes" id="UP000031553">
    <property type="component" value="Unassembled WGS sequence"/>
</dbReference>
<feature type="domain" description="HEPN" evidence="1">
    <location>
        <begin position="19"/>
        <end position="130"/>
    </location>
</feature>
<evidence type="ECO:0000313" key="3">
    <source>
        <dbReference type="Proteomes" id="UP000031553"/>
    </source>
</evidence>
<name>A0A0N1FE38_9PROT</name>
<dbReference type="AlphaFoldDB" id="A0A0N1FE38"/>
<dbReference type="OrthoDB" id="8403128at2"/>